<dbReference type="InterPro" id="IPR051396">
    <property type="entry name" value="Bact_Antivir_Def_Nuclease"/>
</dbReference>
<feature type="domain" description="ATPase AAA-type core" evidence="1">
    <location>
        <begin position="24"/>
        <end position="327"/>
    </location>
</feature>
<evidence type="ECO:0000313" key="3">
    <source>
        <dbReference type="Proteomes" id="UP000005532"/>
    </source>
</evidence>
<gene>
    <name evidence="2" type="ORF">AM305_11880</name>
</gene>
<accession>C5S3C2</accession>
<protein>
    <recommendedName>
        <fullName evidence="1">ATPase AAA-type core domain-containing protein</fullName>
    </recommendedName>
</protein>
<dbReference type="PANTHER" id="PTHR43581">
    <property type="entry name" value="ATP/GTP PHOSPHATASE"/>
    <property type="match status" value="1"/>
</dbReference>
<dbReference type="InterPro" id="IPR003959">
    <property type="entry name" value="ATPase_AAA_core"/>
</dbReference>
<dbReference type="AlphaFoldDB" id="C5S3C2"/>
<dbReference type="Proteomes" id="UP000005532">
    <property type="component" value="Unassembled WGS sequence"/>
</dbReference>
<sequence length="435" mass="50196">MIDYLKLQNVGIKDLLELNIASRLNVLTGDNGLGKSFLLDILWFVLSGHFPQEINRSIQSGYVAKPLNISERAFISVQDTKGQTEIYSYKSEEYWSRHLDIDDMSRAKAEFSDIAIYVMADGSYALWDRNLNNFAKHNGMLRYDGSFTRNRQLAFVYTQEEIWQGVNDKENNQFFNGLLQDWQIWQTGKTKEFEQLKSVLAILSATNEELEIGELKPFSLGDSRLYPTIKMPYGREILLPHCSSAIKRMVTLAYFLVYAWKRHSESSELLGKTPAKSLTFLVDEVEAHLHPKWQRKVVPSLLNVIKSLSKEIDVQLVIATHSPLVMASLEPIFNEKQDKWIDFDLNNEGSIEVSERVFDKQGTVENWLESEAFNLPSSRAPEYEDLINQANTLMLNPKASIDEINHLRVELVQALDERDEFWTPWLIYCQKRGVL</sequence>
<dbReference type="SUPFAM" id="SSF52540">
    <property type="entry name" value="P-loop containing nucleoside triphosphate hydrolases"/>
    <property type="match status" value="1"/>
</dbReference>
<evidence type="ECO:0000313" key="2">
    <source>
        <dbReference type="EMBL" id="EER46582.1"/>
    </source>
</evidence>
<dbReference type="PANTHER" id="PTHR43581:SF2">
    <property type="entry name" value="EXCINUCLEASE ATPASE SUBUNIT"/>
    <property type="match status" value="1"/>
</dbReference>
<name>C5S3C2_9PAST</name>
<organism evidence="2 3">
    <name type="scientific">Actinobacillus minor NM305</name>
    <dbReference type="NCBI Taxonomy" id="637911"/>
    <lineage>
        <taxon>Bacteria</taxon>
        <taxon>Pseudomonadati</taxon>
        <taxon>Pseudomonadota</taxon>
        <taxon>Gammaproteobacteria</taxon>
        <taxon>Pasteurellales</taxon>
        <taxon>Pasteurellaceae</taxon>
        <taxon>Actinobacillus</taxon>
    </lineage>
</organism>
<evidence type="ECO:0000259" key="1">
    <source>
        <dbReference type="Pfam" id="PF13304"/>
    </source>
</evidence>
<dbReference type="InterPro" id="IPR027417">
    <property type="entry name" value="P-loop_NTPase"/>
</dbReference>
<dbReference type="GO" id="GO:0005524">
    <property type="term" value="F:ATP binding"/>
    <property type="evidence" value="ECO:0007669"/>
    <property type="project" value="InterPro"/>
</dbReference>
<dbReference type="eggNOG" id="COG3950">
    <property type="taxonomic scope" value="Bacteria"/>
</dbReference>
<dbReference type="Pfam" id="PF13304">
    <property type="entry name" value="AAA_21"/>
    <property type="match status" value="1"/>
</dbReference>
<proteinExistence type="predicted"/>
<dbReference type="OrthoDB" id="9815944at2"/>
<comment type="caution">
    <text evidence="2">The sequence shown here is derived from an EMBL/GenBank/DDBJ whole genome shotgun (WGS) entry which is preliminary data.</text>
</comment>
<reference evidence="2 3" key="1">
    <citation type="journal article" date="2010" name="Vet. Microbiol.">
        <title>Production of haemolysins by strains of the Actinobacillus minor/porcitonsillarum complex.</title>
        <authorList>
            <person name="Arya G."/>
            <person name="Niven D.F."/>
        </authorList>
    </citation>
    <scope>NUCLEOTIDE SEQUENCE [LARGE SCALE GENOMIC DNA]</scope>
    <source>
        <strain evidence="2 3">NM305</strain>
    </source>
</reference>
<dbReference type="GO" id="GO:0016887">
    <property type="term" value="F:ATP hydrolysis activity"/>
    <property type="evidence" value="ECO:0007669"/>
    <property type="project" value="InterPro"/>
</dbReference>
<dbReference type="Gene3D" id="3.40.50.300">
    <property type="entry name" value="P-loop containing nucleotide triphosphate hydrolases"/>
    <property type="match status" value="1"/>
</dbReference>
<dbReference type="RefSeq" id="WP_005824860.1">
    <property type="nucleotide sequence ID" value="NZ_ACQL01000106.1"/>
</dbReference>
<dbReference type="EMBL" id="ACQL01000106">
    <property type="protein sequence ID" value="EER46582.1"/>
    <property type="molecule type" value="Genomic_DNA"/>
</dbReference>